<evidence type="ECO:0000256" key="2">
    <source>
        <dbReference type="ARBA" id="ARBA00022485"/>
    </source>
</evidence>
<protein>
    <recommendedName>
        <fullName evidence="7">Radical SAM core domain-containing protein</fullName>
    </recommendedName>
</protein>
<dbReference type="InterPro" id="IPR023885">
    <property type="entry name" value="4Fe4S-binding_SPASM_dom"/>
</dbReference>
<organism evidence="8 9">
    <name type="scientific">Thermococcus celer Vu 13 = JCM 8558</name>
    <dbReference type="NCBI Taxonomy" id="1293037"/>
    <lineage>
        <taxon>Archaea</taxon>
        <taxon>Methanobacteriati</taxon>
        <taxon>Methanobacteriota</taxon>
        <taxon>Thermococci</taxon>
        <taxon>Thermococcales</taxon>
        <taxon>Thermococcaceae</taxon>
        <taxon>Thermococcus</taxon>
    </lineage>
</organism>
<dbReference type="CDD" id="cd01335">
    <property type="entry name" value="Radical_SAM"/>
    <property type="match status" value="1"/>
</dbReference>
<evidence type="ECO:0000256" key="5">
    <source>
        <dbReference type="ARBA" id="ARBA00023004"/>
    </source>
</evidence>
<dbReference type="InterPro" id="IPR013785">
    <property type="entry name" value="Aldolase_TIM"/>
</dbReference>
<dbReference type="InterPro" id="IPR058240">
    <property type="entry name" value="rSAM_sf"/>
</dbReference>
<evidence type="ECO:0000256" key="6">
    <source>
        <dbReference type="ARBA" id="ARBA00023014"/>
    </source>
</evidence>
<dbReference type="SUPFAM" id="SSF102114">
    <property type="entry name" value="Radical SAM enzymes"/>
    <property type="match status" value="1"/>
</dbReference>
<dbReference type="KEGG" id="tce:A3L02_00045"/>
<comment type="cofactor">
    <cofactor evidence="1">
        <name>[4Fe-4S] cluster</name>
        <dbReference type="ChEBI" id="CHEBI:49883"/>
    </cofactor>
</comment>
<dbReference type="OrthoDB" id="5620at2157"/>
<reference evidence="8 9" key="1">
    <citation type="submission" date="2016-03" db="EMBL/GenBank/DDBJ databases">
        <title>Complete genome sequence of Thermococcus celer.</title>
        <authorList>
            <person name="Oger P.M."/>
        </authorList>
    </citation>
    <scope>NUCLEOTIDE SEQUENCE [LARGE SCALE GENOMIC DNA]</scope>
    <source>
        <strain evidence="8 9">Vu 13</strain>
    </source>
</reference>
<evidence type="ECO:0000313" key="8">
    <source>
        <dbReference type="EMBL" id="ASI98074.1"/>
    </source>
</evidence>
<dbReference type="RefSeq" id="WP_204247198.1">
    <property type="nucleotide sequence ID" value="NZ_CP014854.1"/>
</dbReference>
<keyword evidence="6" id="KW-0411">Iron-sulfur</keyword>
<evidence type="ECO:0000259" key="7">
    <source>
        <dbReference type="PROSITE" id="PS51918"/>
    </source>
</evidence>
<dbReference type="GO" id="GO:0046872">
    <property type="term" value="F:metal ion binding"/>
    <property type="evidence" value="ECO:0007669"/>
    <property type="project" value="UniProtKB-KW"/>
</dbReference>
<evidence type="ECO:0000313" key="9">
    <source>
        <dbReference type="Proteomes" id="UP000197156"/>
    </source>
</evidence>
<dbReference type="AlphaFoldDB" id="A0A218NZE8"/>
<dbReference type="SFLD" id="SFLDG01067">
    <property type="entry name" value="SPASM/twitch_domain_containing"/>
    <property type="match status" value="1"/>
</dbReference>
<dbReference type="PROSITE" id="PS51918">
    <property type="entry name" value="RADICAL_SAM"/>
    <property type="match status" value="1"/>
</dbReference>
<dbReference type="InterPro" id="IPR007197">
    <property type="entry name" value="rSAM"/>
</dbReference>
<evidence type="ECO:0000256" key="1">
    <source>
        <dbReference type="ARBA" id="ARBA00001966"/>
    </source>
</evidence>
<evidence type="ECO:0000256" key="3">
    <source>
        <dbReference type="ARBA" id="ARBA00022691"/>
    </source>
</evidence>
<keyword evidence="4" id="KW-0479">Metal-binding</keyword>
<dbReference type="SFLD" id="SFLDS00029">
    <property type="entry name" value="Radical_SAM"/>
    <property type="match status" value="1"/>
</dbReference>
<dbReference type="Proteomes" id="UP000197156">
    <property type="component" value="Chromosome"/>
</dbReference>
<evidence type="ECO:0000256" key="4">
    <source>
        <dbReference type="ARBA" id="ARBA00022723"/>
    </source>
</evidence>
<keyword evidence="3" id="KW-0949">S-adenosyl-L-methionine</keyword>
<keyword evidence="2" id="KW-0004">4Fe-4S</keyword>
<dbReference type="PANTHER" id="PTHR43787">
    <property type="entry name" value="FEMO COFACTOR BIOSYNTHESIS PROTEIN NIFB-RELATED"/>
    <property type="match status" value="1"/>
</dbReference>
<keyword evidence="5" id="KW-0408">Iron</keyword>
<dbReference type="EMBL" id="CP014854">
    <property type="protein sequence ID" value="ASI98074.1"/>
    <property type="molecule type" value="Genomic_DNA"/>
</dbReference>
<dbReference type="PANTHER" id="PTHR43787:SF3">
    <property type="entry name" value="ARYLSULFATASE REGULATORY PROTEIN"/>
    <property type="match status" value="1"/>
</dbReference>
<dbReference type="GeneID" id="33323092"/>
<keyword evidence="9" id="KW-1185">Reference proteome</keyword>
<name>A0A218NZE8_THECE</name>
<dbReference type="GO" id="GO:0051539">
    <property type="term" value="F:4 iron, 4 sulfur cluster binding"/>
    <property type="evidence" value="ECO:0007669"/>
    <property type="project" value="UniProtKB-KW"/>
</dbReference>
<dbReference type="Pfam" id="PF04055">
    <property type="entry name" value="Radical_SAM"/>
    <property type="match status" value="1"/>
</dbReference>
<dbReference type="GO" id="GO:0003824">
    <property type="term" value="F:catalytic activity"/>
    <property type="evidence" value="ECO:0007669"/>
    <property type="project" value="InterPro"/>
</dbReference>
<dbReference type="UniPathway" id="UPA00782"/>
<feature type="domain" description="Radical SAM core" evidence="7">
    <location>
        <begin position="62"/>
        <end position="300"/>
    </location>
</feature>
<dbReference type="NCBIfam" id="TIGR04085">
    <property type="entry name" value="rSAM_more_4Fe4S"/>
    <property type="match status" value="1"/>
</dbReference>
<proteinExistence type="predicted"/>
<accession>A0A218NZE8</accession>
<sequence length="428" mass="49446">MKYVVRKTLPNGQTILFNILTRSIEVVSDNADNESISQKLKASFILVDGEEALSRYVHNKLKYPSEDRLIIIDAWTLNCNLSCTYCMQQDTRKLNPQLSLSPEERVQIWDQLRRIFRKEYIDVLLFGGEPFYDPSYVEEMLSMSKNLSIPVGHYSAITNGVFKDPERTLEIITEYPFEYVQITLDGPPRIHDKRRIFPTGNGTFNKIMENIRLLLEHTDIRIIIHSVIDAQNWKYYGEMLDILLNKFGDHIKDRRIVFNVGMESHPSSPCTHTISNIPDPEQYATMFLYAIREAINRKVPIISFLSESVCTYNKDNELLVGPDGSIYKCTSAIGLDNFKVASKEEVFHNPELFLVKYAQFIEGGKGDNYCWSCQYFPVCGGGCVYNAWIEGKKKDCWAIFHQKTLPKFAEMLLEVDEIEPDIWVPLEK</sequence>
<gene>
    <name evidence="8" type="ORF">A3L02_00045</name>
</gene>
<dbReference type="Gene3D" id="3.20.20.70">
    <property type="entry name" value="Aldolase class I"/>
    <property type="match status" value="1"/>
</dbReference>